<dbReference type="Pfam" id="PF01909">
    <property type="entry name" value="NTP_transf_2"/>
    <property type="match status" value="1"/>
</dbReference>
<keyword evidence="4 7" id="KW-0548">Nucleotidyltransferase</keyword>
<evidence type="ECO:0000256" key="2">
    <source>
        <dbReference type="ARBA" id="ARBA00023251"/>
    </source>
</evidence>
<proteinExistence type="predicted"/>
<dbReference type="EMBL" id="BMHP01000003">
    <property type="protein sequence ID" value="GGD84808.1"/>
    <property type="molecule type" value="Genomic_DNA"/>
</dbReference>
<name>A0A916ZBM6_9BACL</name>
<keyword evidence="2 4" id="KW-0046">Antibiotic resistance</keyword>
<keyword evidence="4" id="KW-0547">Nucleotide-binding</keyword>
<dbReference type="GO" id="GO:0046677">
    <property type="term" value="P:response to antibiotic"/>
    <property type="evidence" value="ECO:0007669"/>
    <property type="project" value="UniProtKB-KW"/>
</dbReference>
<reference evidence="7" key="1">
    <citation type="journal article" date="2014" name="Int. J. Syst. Evol. Microbiol.">
        <title>Complete genome sequence of Corynebacterium casei LMG S-19264T (=DSM 44701T), isolated from a smear-ripened cheese.</title>
        <authorList>
            <consortium name="US DOE Joint Genome Institute (JGI-PGF)"/>
            <person name="Walter F."/>
            <person name="Albersmeier A."/>
            <person name="Kalinowski J."/>
            <person name="Ruckert C."/>
        </authorList>
    </citation>
    <scope>NUCLEOTIDE SEQUENCE</scope>
    <source>
        <strain evidence="7">CGMCC 1.15178</strain>
    </source>
</reference>
<evidence type="ECO:0000259" key="5">
    <source>
        <dbReference type="Pfam" id="PF01909"/>
    </source>
</evidence>
<dbReference type="PIRSF" id="PIRSF000819">
    <property type="entry name" value="Streptomycin_3-adenylyltransf"/>
    <property type="match status" value="1"/>
</dbReference>
<evidence type="ECO:0000313" key="7">
    <source>
        <dbReference type="EMBL" id="GGD84808.1"/>
    </source>
</evidence>
<dbReference type="GO" id="GO:0005524">
    <property type="term" value="F:ATP binding"/>
    <property type="evidence" value="ECO:0007669"/>
    <property type="project" value="UniProtKB-KW"/>
</dbReference>
<comment type="caution">
    <text evidence="7">The sequence shown here is derived from an EMBL/GenBank/DDBJ whole genome shotgun (WGS) entry which is preliminary data.</text>
</comment>
<dbReference type="InterPro" id="IPR002934">
    <property type="entry name" value="Polymerase_NTP_transf_dom"/>
</dbReference>
<evidence type="ECO:0000313" key="8">
    <source>
        <dbReference type="Proteomes" id="UP000612456"/>
    </source>
</evidence>
<dbReference type="SUPFAM" id="SSF81301">
    <property type="entry name" value="Nucleotidyltransferase"/>
    <property type="match status" value="1"/>
</dbReference>
<keyword evidence="4" id="KW-0067">ATP-binding</keyword>
<evidence type="ECO:0000256" key="3">
    <source>
        <dbReference type="ARBA" id="ARBA00047831"/>
    </source>
</evidence>
<reference evidence="7" key="2">
    <citation type="submission" date="2020-09" db="EMBL/GenBank/DDBJ databases">
        <authorList>
            <person name="Sun Q."/>
            <person name="Zhou Y."/>
        </authorList>
    </citation>
    <scope>NUCLEOTIDE SEQUENCE</scope>
    <source>
        <strain evidence="7">CGMCC 1.15178</strain>
    </source>
</reference>
<dbReference type="InterPro" id="IPR024172">
    <property type="entry name" value="AadA/Aad9"/>
</dbReference>
<accession>A0A916ZBM6</accession>
<dbReference type="InterPro" id="IPR043519">
    <property type="entry name" value="NT_sf"/>
</dbReference>
<dbReference type="Proteomes" id="UP000612456">
    <property type="component" value="Unassembled WGS sequence"/>
</dbReference>
<keyword evidence="8" id="KW-1185">Reference proteome</keyword>
<dbReference type="GO" id="GO:0070566">
    <property type="term" value="F:adenylyltransferase activity"/>
    <property type="evidence" value="ECO:0007669"/>
    <property type="project" value="InterPro"/>
</dbReference>
<dbReference type="AlphaFoldDB" id="A0A916ZBM6"/>
<dbReference type="InterPro" id="IPR025184">
    <property type="entry name" value="AadA_C"/>
</dbReference>
<feature type="domain" description="Polymerase nucleotidyl transferase" evidence="5">
    <location>
        <begin position="22"/>
        <end position="54"/>
    </location>
</feature>
<evidence type="ECO:0000256" key="4">
    <source>
        <dbReference type="PIRNR" id="PIRNR000819"/>
    </source>
</evidence>
<dbReference type="Gene3D" id="3.30.460.10">
    <property type="entry name" value="Beta Polymerase, domain 2"/>
    <property type="match status" value="1"/>
</dbReference>
<protein>
    <recommendedName>
        <fullName evidence="4">Spectinomycin 9-adenylyltransferase</fullName>
    </recommendedName>
</protein>
<gene>
    <name evidence="7" type="ORF">GCM10010911_48990</name>
</gene>
<dbReference type="Pfam" id="PF13427">
    <property type="entry name" value="AadA_C"/>
    <property type="match status" value="1"/>
</dbReference>
<dbReference type="CDD" id="cd05403">
    <property type="entry name" value="NT_KNTase_like"/>
    <property type="match status" value="1"/>
</dbReference>
<keyword evidence="1 4" id="KW-0808">Transferase</keyword>
<sequence>MDMSHDLDQITALFQEELCGNLIGVYLHGSLAMGCFNPKRSDIDVLVVAREKLGMDNKKAIIRRILSLQEGLPCKGGIELSVVQETQLKDFVYPTPVELHYSNAHREKYQADENYCCGDYGDYDLASQYAVAYHRGKVLYGQPLQAMYEPVGRRLYLSSILHDSASASEDIADNPVYVVLNLCRVLYFLKEGVISSKKEGGDWAVKLLPGAYSQLVQQCMSVYEGHKDKIGADHPQLMAFAVYMEHEIRQQLDAEETV</sequence>
<evidence type="ECO:0000259" key="6">
    <source>
        <dbReference type="Pfam" id="PF13427"/>
    </source>
</evidence>
<organism evidence="7 8">
    <name type="scientific">Paenibacillus nasutitermitis</name>
    <dbReference type="NCBI Taxonomy" id="1652958"/>
    <lineage>
        <taxon>Bacteria</taxon>
        <taxon>Bacillati</taxon>
        <taxon>Bacillota</taxon>
        <taxon>Bacilli</taxon>
        <taxon>Bacillales</taxon>
        <taxon>Paenibacillaceae</taxon>
        <taxon>Paenibacillus</taxon>
    </lineage>
</organism>
<comment type="catalytic activity">
    <reaction evidence="3 4">
        <text>spectinomycin + ATP = 9-O-adenylylspectinomycin + diphosphate</text>
        <dbReference type="Rhea" id="RHEA:63228"/>
        <dbReference type="ChEBI" id="CHEBI:30616"/>
        <dbReference type="ChEBI" id="CHEBI:33019"/>
        <dbReference type="ChEBI" id="CHEBI:146260"/>
        <dbReference type="ChEBI" id="CHEBI:146261"/>
    </reaction>
</comment>
<feature type="domain" description="Adenylyltransferase AadA C-terminal" evidence="6">
    <location>
        <begin position="149"/>
        <end position="245"/>
    </location>
</feature>
<evidence type="ECO:0000256" key="1">
    <source>
        <dbReference type="ARBA" id="ARBA00022679"/>
    </source>
</evidence>